<feature type="active site" description="Proton donor" evidence="12">
    <location>
        <position position="261"/>
    </location>
</feature>
<evidence type="ECO:0000256" key="7">
    <source>
        <dbReference type="ARBA" id="ARBA00022723"/>
    </source>
</evidence>
<dbReference type="GO" id="GO:0016020">
    <property type="term" value="C:membrane"/>
    <property type="evidence" value="ECO:0007669"/>
    <property type="project" value="GOC"/>
</dbReference>
<evidence type="ECO:0000256" key="9">
    <source>
        <dbReference type="ARBA" id="ARBA00022833"/>
    </source>
</evidence>
<dbReference type="HAMAP" id="MF_00388">
    <property type="entry name" value="LpxC"/>
    <property type="match status" value="1"/>
</dbReference>
<keyword evidence="8 12" id="KW-0378">Hydrolase</keyword>
<evidence type="ECO:0000313" key="13">
    <source>
        <dbReference type="EMBL" id="EPX87152.1"/>
    </source>
</evidence>
<evidence type="ECO:0000256" key="5">
    <source>
        <dbReference type="ARBA" id="ARBA00022516"/>
    </source>
</evidence>
<keyword evidence="10 12" id="KW-0443">Lipid metabolism</keyword>
<dbReference type="InterPro" id="IPR011334">
    <property type="entry name" value="UDP-acyl_GlcNac_deAcase_C"/>
</dbReference>
<dbReference type="Proteomes" id="UP000015346">
    <property type="component" value="Unassembled WGS sequence"/>
</dbReference>
<dbReference type="HOGENOM" id="CLU_046528_1_0_5"/>
<accession>S9R5H9</accession>
<dbReference type="AlphaFoldDB" id="S9R5H9"/>
<dbReference type="GO" id="GO:0009245">
    <property type="term" value="P:lipid A biosynthetic process"/>
    <property type="evidence" value="ECO:0007669"/>
    <property type="project" value="UniProtKB-UniRule"/>
</dbReference>
<dbReference type="InterPro" id="IPR020568">
    <property type="entry name" value="Ribosomal_Su5_D2-typ_SF"/>
</dbReference>
<dbReference type="EMBL" id="AOLV01000009">
    <property type="protein sequence ID" value="EPX87152.1"/>
    <property type="molecule type" value="Genomic_DNA"/>
</dbReference>
<dbReference type="InterPro" id="IPR004463">
    <property type="entry name" value="UDP-acyl_GlcNac_deAcase"/>
</dbReference>
<comment type="function">
    <text evidence="2 12">Catalyzes the hydrolysis of UDP-3-O-myristoyl-N-acetylglucosamine to form UDP-3-O-myristoylglucosamine and acetate, the committed step in lipid A biosynthesis.</text>
</comment>
<dbReference type="GO" id="GO:0103117">
    <property type="term" value="F:UDP-3-O-acyl-N-acetylglucosamine deacetylase activity"/>
    <property type="evidence" value="ECO:0007669"/>
    <property type="project" value="UniProtKB-UniRule"/>
</dbReference>
<evidence type="ECO:0000313" key="14">
    <source>
        <dbReference type="Proteomes" id="UP000015346"/>
    </source>
</evidence>
<dbReference type="STRING" id="1123069.ruthe_00823"/>
<dbReference type="NCBIfam" id="TIGR00325">
    <property type="entry name" value="lpxC"/>
    <property type="match status" value="1"/>
</dbReference>
<dbReference type="PANTHER" id="PTHR33694">
    <property type="entry name" value="UDP-3-O-ACYL-N-ACETYLGLUCOSAMINE DEACETYLASE 1, MITOCHONDRIAL-RELATED"/>
    <property type="match status" value="1"/>
</dbReference>
<comment type="pathway">
    <text evidence="3 12">Glycolipid biosynthesis; lipid IV(A) biosynthesis; lipid IV(A) from (3R)-3-hydroxytetradecanoyl-[acyl-carrier-protein] and UDP-N-acetyl-alpha-D-glucosamine: step 2/6.</text>
</comment>
<proteinExistence type="inferred from homology"/>
<gene>
    <name evidence="12" type="primary">lpxC</name>
    <name evidence="13" type="ORF">ruthe_00823</name>
</gene>
<evidence type="ECO:0000256" key="6">
    <source>
        <dbReference type="ARBA" id="ARBA00022556"/>
    </source>
</evidence>
<dbReference type="SUPFAM" id="SSF54211">
    <property type="entry name" value="Ribosomal protein S5 domain 2-like"/>
    <property type="match status" value="2"/>
</dbReference>
<evidence type="ECO:0000256" key="1">
    <source>
        <dbReference type="ARBA" id="ARBA00001947"/>
    </source>
</evidence>
<dbReference type="EC" id="3.5.1.108" evidence="4 12"/>
<feature type="binding site" evidence="12">
    <location>
        <position position="76"/>
    </location>
    <ligand>
        <name>Zn(2+)</name>
        <dbReference type="ChEBI" id="CHEBI:29105"/>
    </ligand>
</feature>
<keyword evidence="6 12" id="KW-0441">Lipid A biosynthesis</keyword>
<dbReference type="PANTHER" id="PTHR33694:SF1">
    <property type="entry name" value="UDP-3-O-ACYL-N-ACETYLGLUCOSAMINE DEACETYLASE 1, MITOCHONDRIAL-RELATED"/>
    <property type="match status" value="1"/>
</dbReference>
<comment type="cofactor">
    <cofactor evidence="1 12">
        <name>Zn(2+)</name>
        <dbReference type="ChEBI" id="CHEBI:29105"/>
    </cofactor>
</comment>
<evidence type="ECO:0000256" key="2">
    <source>
        <dbReference type="ARBA" id="ARBA00002923"/>
    </source>
</evidence>
<dbReference type="Gene3D" id="3.30.230.20">
    <property type="entry name" value="lpxc deacetylase, domain 1"/>
    <property type="match status" value="1"/>
</dbReference>
<organism evidence="13 14">
    <name type="scientific">Rubellimicrobium thermophilum DSM 16684</name>
    <dbReference type="NCBI Taxonomy" id="1123069"/>
    <lineage>
        <taxon>Bacteria</taxon>
        <taxon>Pseudomonadati</taxon>
        <taxon>Pseudomonadota</taxon>
        <taxon>Alphaproteobacteria</taxon>
        <taxon>Rhodobacterales</taxon>
        <taxon>Roseobacteraceae</taxon>
        <taxon>Rubellimicrobium</taxon>
    </lineage>
</organism>
<evidence type="ECO:0000256" key="12">
    <source>
        <dbReference type="HAMAP-Rule" id="MF_00388"/>
    </source>
</evidence>
<dbReference type="Pfam" id="PF03331">
    <property type="entry name" value="LpxC"/>
    <property type="match status" value="1"/>
</dbReference>
<reference evidence="13 14" key="1">
    <citation type="journal article" date="2013" name="Stand. Genomic Sci.">
        <title>Genome sequence of the reddish-pigmented Rubellimicrobium thermophilum type strain (DSM 16684(T)), a member of the Roseobacter clade.</title>
        <authorList>
            <person name="Fiebig A."/>
            <person name="Riedel T."/>
            <person name="Gronow S."/>
            <person name="Petersen J."/>
            <person name="Klenk H.P."/>
            <person name="Goker M."/>
        </authorList>
    </citation>
    <scope>NUCLEOTIDE SEQUENCE [LARGE SCALE GENOMIC DNA]</scope>
    <source>
        <strain evidence="13 14">DSM 16684</strain>
    </source>
</reference>
<sequence length="308" mass="32406">MQTTLNQSVVVAGAGLHTGTAARVVLRAAPADSGILFRRMDAGGASIPARWDRARHGPLATRLLGEGGVEISTVEHLMAAFAGLGIHNATVEVEGPELPILDGSAAPWVKAILQAGIRQLDAPLRAIALRRTVEVTDEQGALARLEPAPGLSMHFVIAFRDEAIGRQELSLDLANGAFLRELCQARTFCRLSDVERMRKEGLALGGSFGNAVVVDGARVLTPGGLRYPDEPVRHKMLDAMGDLALAGAPLLARYTGLKAGHTLTNRLLHALFADDSAWCFVTVDAALAQRLPGAGVTPEDLSAAQVAA</sequence>
<dbReference type="OrthoDB" id="9802746at2"/>
<feature type="binding site" evidence="12">
    <location>
        <position position="234"/>
    </location>
    <ligand>
        <name>Zn(2+)</name>
        <dbReference type="ChEBI" id="CHEBI:29105"/>
    </ligand>
</feature>
<keyword evidence="7 12" id="KW-0479">Metal-binding</keyword>
<feature type="binding site" evidence="12">
    <location>
        <position position="238"/>
    </location>
    <ligand>
        <name>Zn(2+)</name>
        <dbReference type="ChEBI" id="CHEBI:29105"/>
    </ligand>
</feature>
<dbReference type="UniPathway" id="UPA00359">
    <property type="reaction ID" value="UER00478"/>
</dbReference>
<name>S9R5H9_9RHOB</name>
<evidence type="ECO:0000256" key="4">
    <source>
        <dbReference type="ARBA" id="ARBA00012745"/>
    </source>
</evidence>
<evidence type="ECO:0000256" key="3">
    <source>
        <dbReference type="ARBA" id="ARBA00005002"/>
    </source>
</evidence>
<evidence type="ECO:0000256" key="11">
    <source>
        <dbReference type="ARBA" id="ARBA00024535"/>
    </source>
</evidence>
<evidence type="ECO:0000256" key="10">
    <source>
        <dbReference type="ARBA" id="ARBA00023098"/>
    </source>
</evidence>
<dbReference type="GO" id="GO:0046872">
    <property type="term" value="F:metal ion binding"/>
    <property type="evidence" value="ECO:0007669"/>
    <property type="project" value="UniProtKB-KW"/>
</dbReference>
<keyword evidence="9 12" id="KW-0862">Zinc</keyword>
<keyword evidence="14" id="KW-1185">Reference proteome</keyword>
<evidence type="ECO:0000256" key="8">
    <source>
        <dbReference type="ARBA" id="ARBA00022801"/>
    </source>
</evidence>
<comment type="catalytic activity">
    <reaction evidence="11 12">
        <text>a UDP-3-O-[(3R)-3-hydroxyacyl]-N-acetyl-alpha-D-glucosamine + H2O = a UDP-3-O-[(3R)-3-hydroxyacyl]-alpha-D-glucosamine + acetate</text>
        <dbReference type="Rhea" id="RHEA:67816"/>
        <dbReference type="ChEBI" id="CHEBI:15377"/>
        <dbReference type="ChEBI" id="CHEBI:30089"/>
        <dbReference type="ChEBI" id="CHEBI:137740"/>
        <dbReference type="ChEBI" id="CHEBI:173225"/>
        <dbReference type="EC" id="3.5.1.108"/>
    </reaction>
</comment>
<comment type="caution">
    <text evidence="13">The sequence shown here is derived from an EMBL/GenBank/DDBJ whole genome shotgun (WGS) entry which is preliminary data.</text>
</comment>
<keyword evidence="5 12" id="KW-0444">Lipid biosynthesis</keyword>
<dbReference type="InterPro" id="IPR015870">
    <property type="entry name" value="UDP-acyl_N-AcGlcN_deAcase_N"/>
</dbReference>
<protein>
    <recommendedName>
        <fullName evidence="4 12">UDP-3-O-acyl-N-acetylglucosamine deacetylase</fullName>
        <shortName evidence="12">UDP-3-O-acyl-GlcNAc deacetylase</shortName>
        <ecNumber evidence="4 12">3.5.1.108</ecNumber>
    </recommendedName>
    <alternativeName>
        <fullName evidence="12">UDP-3-O-[R-3-hydroxymyristoyl]-N-acetylglucosamine deacetylase</fullName>
    </alternativeName>
</protein>
<dbReference type="Gene3D" id="3.30.1700.10">
    <property type="entry name" value="lpxc deacetylase, domain 2"/>
    <property type="match status" value="1"/>
</dbReference>
<comment type="similarity">
    <text evidence="12">Belongs to the LpxC family.</text>
</comment>
<dbReference type="PATRIC" id="fig|1123069.3.peg.792"/>
<dbReference type="RefSeq" id="WP_021096926.1">
    <property type="nucleotide sequence ID" value="NZ_KE557320.1"/>
</dbReference>